<dbReference type="GeneID" id="17042439"/>
<dbReference type="PANTHER" id="PTHR28018">
    <property type="entry name" value="RESPIRATORY SUPERCOMPLEX FACTOR 2, MITOCHONDRIAL"/>
    <property type="match status" value="1"/>
</dbReference>
<sequence>MDDIRKWLAENKLRAVGLFWVTSVGGSLAYQLTRPIPTSLAIIHSRVYAQALTLAALGMAGLVDVYEHRHKTNEELDKYNEKLSQLEERVHNAMASGKNRDDMKKLETRLANVHGSGGGQGQLKELEKQVQEATQ</sequence>
<dbReference type="OrthoDB" id="1915122at2759"/>
<feature type="compositionally biased region" description="Basic and acidic residues" evidence="5">
    <location>
        <begin position="98"/>
        <end position="108"/>
    </location>
</feature>
<dbReference type="InterPro" id="IPR007667">
    <property type="entry name" value="Hypoxia_induced_domain"/>
</dbReference>
<dbReference type="InterPro" id="IPR040153">
    <property type="entry name" value="Rcf2"/>
</dbReference>
<dbReference type="PROSITE" id="PS51503">
    <property type="entry name" value="HIG1"/>
    <property type="match status" value="1"/>
</dbReference>
<comment type="caution">
    <text evidence="8">The sequence shown here is derived from an EMBL/GenBank/DDBJ whole genome shotgun (WGS) entry which is preliminary data.</text>
</comment>
<reference evidence="8 9" key="1">
    <citation type="journal article" date="2012" name="Genome Biol.">
        <title>The genome of the polar eukaryotic microalga coccomyxa subellipsoidea reveals traits of cold adaptation.</title>
        <authorList>
            <person name="Blanc G."/>
            <person name="Agarkova I."/>
            <person name="Grimwood J."/>
            <person name="Kuo A."/>
            <person name="Brueggeman A."/>
            <person name="Dunigan D."/>
            <person name="Gurnon J."/>
            <person name="Ladunga I."/>
            <person name="Lindquist E."/>
            <person name="Lucas S."/>
            <person name="Pangilinan J."/>
            <person name="Proschold T."/>
            <person name="Salamov A."/>
            <person name="Schmutz J."/>
            <person name="Weeks D."/>
            <person name="Yamada T."/>
            <person name="Claverie J.M."/>
            <person name="Grigoriev I."/>
            <person name="Van Etten J."/>
            <person name="Lomsadze A."/>
            <person name="Borodovsky M."/>
        </authorList>
    </citation>
    <scope>NUCLEOTIDE SEQUENCE [LARGE SCALE GENOMIC DNA]</scope>
    <source>
        <strain evidence="8 9">C-169</strain>
    </source>
</reference>
<dbReference type="GO" id="GO:0005739">
    <property type="term" value="C:mitochondrion"/>
    <property type="evidence" value="ECO:0007669"/>
    <property type="project" value="UniProtKB-SubCell"/>
</dbReference>
<evidence type="ECO:0000313" key="8">
    <source>
        <dbReference type="EMBL" id="EIE24437.1"/>
    </source>
</evidence>
<dbReference type="GO" id="GO:0033617">
    <property type="term" value="P:mitochondrial respiratory chain complex IV assembly"/>
    <property type="evidence" value="ECO:0007669"/>
    <property type="project" value="TreeGrafter"/>
</dbReference>
<organism evidence="8 9">
    <name type="scientific">Coccomyxa subellipsoidea (strain C-169)</name>
    <name type="common">Green microalga</name>
    <dbReference type="NCBI Taxonomy" id="574566"/>
    <lineage>
        <taxon>Eukaryota</taxon>
        <taxon>Viridiplantae</taxon>
        <taxon>Chlorophyta</taxon>
        <taxon>core chlorophytes</taxon>
        <taxon>Trebouxiophyceae</taxon>
        <taxon>Trebouxiophyceae incertae sedis</taxon>
        <taxon>Coccomyxaceae</taxon>
        <taxon>Coccomyxa</taxon>
        <taxon>Coccomyxa subellipsoidea</taxon>
    </lineage>
</organism>
<keyword evidence="9" id="KW-1185">Reference proteome</keyword>
<dbReference type="KEGG" id="csl:COCSUDRAFT_52960"/>
<dbReference type="Pfam" id="PF04588">
    <property type="entry name" value="HIG_1_N"/>
    <property type="match status" value="1"/>
</dbReference>
<dbReference type="Proteomes" id="UP000007264">
    <property type="component" value="Unassembled WGS sequence"/>
</dbReference>
<keyword evidence="4 6" id="KW-0472">Membrane</keyword>
<protein>
    <recommendedName>
        <fullName evidence="7">HIG1 domain-containing protein</fullName>
    </recommendedName>
</protein>
<dbReference type="RefSeq" id="XP_005648981.1">
    <property type="nucleotide sequence ID" value="XM_005648924.1"/>
</dbReference>
<keyword evidence="3 6" id="KW-1133">Transmembrane helix</keyword>
<feature type="region of interest" description="Disordered" evidence="5">
    <location>
        <begin position="91"/>
        <end position="135"/>
    </location>
</feature>
<evidence type="ECO:0000256" key="1">
    <source>
        <dbReference type="ARBA" id="ARBA00004173"/>
    </source>
</evidence>
<evidence type="ECO:0000313" key="9">
    <source>
        <dbReference type="Proteomes" id="UP000007264"/>
    </source>
</evidence>
<evidence type="ECO:0000256" key="6">
    <source>
        <dbReference type="SAM" id="Phobius"/>
    </source>
</evidence>
<feature type="transmembrane region" description="Helical" evidence="6">
    <location>
        <begin position="47"/>
        <end position="66"/>
    </location>
</feature>
<feature type="transmembrane region" description="Helical" evidence="6">
    <location>
        <begin position="12"/>
        <end position="32"/>
    </location>
</feature>
<evidence type="ECO:0000256" key="2">
    <source>
        <dbReference type="ARBA" id="ARBA00022692"/>
    </source>
</evidence>
<feature type="domain" description="HIG1" evidence="7">
    <location>
        <begin position="1"/>
        <end position="75"/>
    </location>
</feature>
<dbReference type="PANTHER" id="PTHR28018:SF3">
    <property type="entry name" value="RESPIRATORY SUPERCOMPLEX FACTOR 2, MITOCHONDRIAL"/>
    <property type="match status" value="1"/>
</dbReference>
<dbReference type="eggNOG" id="ENOG502S46H">
    <property type="taxonomic scope" value="Eukaryota"/>
</dbReference>
<evidence type="ECO:0000259" key="7">
    <source>
        <dbReference type="PROSITE" id="PS51503"/>
    </source>
</evidence>
<gene>
    <name evidence="8" type="ORF">COCSUDRAFT_52960</name>
</gene>
<evidence type="ECO:0000256" key="5">
    <source>
        <dbReference type="SAM" id="MobiDB-lite"/>
    </source>
</evidence>
<evidence type="ECO:0000256" key="4">
    <source>
        <dbReference type="ARBA" id="ARBA00023136"/>
    </source>
</evidence>
<feature type="compositionally biased region" description="Basic and acidic residues" evidence="5">
    <location>
        <begin position="124"/>
        <end position="135"/>
    </location>
</feature>
<evidence type="ECO:0000256" key="3">
    <source>
        <dbReference type="ARBA" id="ARBA00022989"/>
    </source>
</evidence>
<accession>I0Z1B8</accession>
<comment type="subcellular location">
    <subcellularLocation>
        <location evidence="1">Mitochondrion</location>
    </subcellularLocation>
</comment>
<dbReference type="AlphaFoldDB" id="I0Z1B8"/>
<keyword evidence="2 6" id="KW-0812">Transmembrane</keyword>
<dbReference type="EMBL" id="AGSI01000005">
    <property type="protein sequence ID" value="EIE24437.1"/>
    <property type="molecule type" value="Genomic_DNA"/>
</dbReference>
<name>I0Z1B8_COCSC</name>
<proteinExistence type="predicted"/>